<feature type="chain" id="PRO_5035229556" description="Secreted protein" evidence="2">
    <location>
        <begin position="19"/>
        <end position="112"/>
    </location>
</feature>
<dbReference type="Proteomes" id="UP000729402">
    <property type="component" value="Unassembled WGS sequence"/>
</dbReference>
<protein>
    <recommendedName>
        <fullName evidence="5">Secreted protein</fullName>
    </recommendedName>
</protein>
<evidence type="ECO:0000256" key="1">
    <source>
        <dbReference type="SAM" id="MobiDB-lite"/>
    </source>
</evidence>
<evidence type="ECO:0000313" key="4">
    <source>
        <dbReference type="Proteomes" id="UP000729402"/>
    </source>
</evidence>
<name>A0A8J5W1X5_ZIZPA</name>
<keyword evidence="4" id="KW-1185">Reference proteome</keyword>
<reference evidence="3" key="2">
    <citation type="submission" date="2021-02" db="EMBL/GenBank/DDBJ databases">
        <authorList>
            <person name="Kimball J.A."/>
            <person name="Haas M.W."/>
            <person name="Macchietto M."/>
            <person name="Kono T."/>
            <person name="Duquette J."/>
            <person name="Shao M."/>
        </authorList>
    </citation>
    <scope>NUCLEOTIDE SEQUENCE</scope>
    <source>
        <tissue evidence="3">Fresh leaf tissue</tissue>
    </source>
</reference>
<keyword evidence="2" id="KW-0732">Signal</keyword>
<feature type="region of interest" description="Disordered" evidence="1">
    <location>
        <begin position="46"/>
        <end position="88"/>
    </location>
</feature>
<evidence type="ECO:0000313" key="3">
    <source>
        <dbReference type="EMBL" id="KAG8069004.1"/>
    </source>
</evidence>
<comment type="caution">
    <text evidence="3">The sequence shown here is derived from an EMBL/GenBank/DDBJ whole genome shotgun (WGS) entry which is preliminary data.</text>
</comment>
<evidence type="ECO:0000256" key="2">
    <source>
        <dbReference type="SAM" id="SignalP"/>
    </source>
</evidence>
<organism evidence="3 4">
    <name type="scientific">Zizania palustris</name>
    <name type="common">Northern wild rice</name>
    <dbReference type="NCBI Taxonomy" id="103762"/>
    <lineage>
        <taxon>Eukaryota</taxon>
        <taxon>Viridiplantae</taxon>
        <taxon>Streptophyta</taxon>
        <taxon>Embryophyta</taxon>
        <taxon>Tracheophyta</taxon>
        <taxon>Spermatophyta</taxon>
        <taxon>Magnoliopsida</taxon>
        <taxon>Liliopsida</taxon>
        <taxon>Poales</taxon>
        <taxon>Poaceae</taxon>
        <taxon>BOP clade</taxon>
        <taxon>Oryzoideae</taxon>
        <taxon>Oryzeae</taxon>
        <taxon>Zizaniinae</taxon>
        <taxon>Zizania</taxon>
    </lineage>
</organism>
<accession>A0A8J5W1X5</accession>
<dbReference type="AlphaFoldDB" id="A0A8J5W1X5"/>
<sequence>MLGLVFPILLSLRSPSSAPPFPVLSVSNIHHPQWYHARRALCEDTRRALPEDASTPPCSPRSSQGRQPTAPLGCQDAIPQCHQEDGDRSRHRDYISSCRQDEGILFSWLMLD</sequence>
<proteinExistence type="predicted"/>
<evidence type="ECO:0008006" key="5">
    <source>
        <dbReference type="Google" id="ProtNLM"/>
    </source>
</evidence>
<feature type="signal peptide" evidence="2">
    <location>
        <begin position="1"/>
        <end position="18"/>
    </location>
</feature>
<dbReference type="EMBL" id="JAAALK010000284">
    <property type="protein sequence ID" value="KAG8069004.1"/>
    <property type="molecule type" value="Genomic_DNA"/>
</dbReference>
<gene>
    <name evidence="3" type="ORF">GUJ93_ZPchr0005g15191</name>
</gene>
<reference evidence="3" key="1">
    <citation type="journal article" date="2021" name="bioRxiv">
        <title>Whole Genome Assembly and Annotation of Northern Wild Rice, Zizania palustris L., Supports a Whole Genome Duplication in the Zizania Genus.</title>
        <authorList>
            <person name="Haas M."/>
            <person name="Kono T."/>
            <person name="Macchietto M."/>
            <person name="Millas R."/>
            <person name="McGilp L."/>
            <person name="Shao M."/>
            <person name="Duquette J."/>
            <person name="Hirsch C.N."/>
            <person name="Kimball J."/>
        </authorList>
    </citation>
    <scope>NUCLEOTIDE SEQUENCE</scope>
    <source>
        <tissue evidence="3">Fresh leaf tissue</tissue>
    </source>
</reference>